<evidence type="ECO:0000313" key="2">
    <source>
        <dbReference type="Proteomes" id="UP000199502"/>
    </source>
</evidence>
<dbReference type="AlphaFoldDB" id="A0A1G5I796"/>
<dbReference type="InterPro" id="IPR045442">
    <property type="entry name" value="DUF6505"/>
</dbReference>
<evidence type="ECO:0000313" key="1">
    <source>
        <dbReference type="EMBL" id="SCY71992.1"/>
    </source>
</evidence>
<name>A0A1G5I796_9RHOB</name>
<organism evidence="1 2">
    <name type="scientific">Paracoccus tibetensis</name>
    <dbReference type="NCBI Taxonomy" id="336292"/>
    <lineage>
        <taxon>Bacteria</taxon>
        <taxon>Pseudomonadati</taxon>
        <taxon>Pseudomonadota</taxon>
        <taxon>Alphaproteobacteria</taxon>
        <taxon>Rhodobacterales</taxon>
        <taxon>Paracoccaceae</taxon>
        <taxon>Paracoccus</taxon>
    </lineage>
</organism>
<dbReference type="STRING" id="336292.SAMN05660710_02483"/>
<gene>
    <name evidence="1" type="ORF">SAMN05660710_02483</name>
</gene>
<dbReference type="RefSeq" id="WP_090744841.1">
    <property type="nucleotide sequence ID" value="NZ_FMVT01000008.1"/>
</dbReference>
<protein>
    <submittedName>
        <fullName evidence="1">Uncharacterized protein</fullName>
    </submittedName>
</protein>
<reference evidence="1 2" key="1">
    <citation type="submission" date="2016-10" db="EMBL/GenBank/DDBJ databases">
        <authorList>
            <person name="de Groot N.N."/>
        </authorList>
    </citation>
    <scope>NUCLEOTIDE SEQUENCE [LARGE SCALE GENOMIC DNA]</scope>
    <source>
        <strain evidence="1 2">CGMCC 1.8925</strain>
    </source>
</reference>
<keyword evidence="2" id="KW-1185">Reference proteome</keyword>
<dbReference type="Proteomes" id="UP000199502">
    <property type="component" value="Unassembled WGS sequence"/>
</dbReference>
<dbReference type="EMBL" id="FMVT01000008">
    <property type="protein sequence ID" value="SCY71992.1"/>
    <property type="molecule type" value="Genomic_DNA"/>
</dbReference>
<proteinExistence type="predicted"/>
<dbReference type="Pfam" id="PF20115">
    <property type="entry name" value="DUF6505"/>
    <property type="match status" value="1"/>
</dbReference>
<accession>A0A1G5I796</accession>
<sequence>MTRLPRTIRLDPSDRVVFAQAAEPGQWAVPGTFLFWGRSPDSLSRKEAIAFRSGFLGVDDFGHSTLVTVQEARDDERRAMVAALARQLVTHLGAPTFDQATAAAEEEVALAETLCRDHAVGTLIALHRRHEGEAIREQFRTLRPRDETAFSASHLQGHDRAFQFFEEETEDHVDLLAMRGQD</sequence>
<dbReference type="OrthoDB" id="7355897at2"/>